<protein>
    <recommendedName>
        <fullName evidence="3 9">Prephenate dehydratase</fullName>
        <shortName evidence="9">PDT</shortName>
        <ecNumber evidence="2 9">4.2.1.51</ecNumber>
    </recommendedName>
</protein>
<evidence type="ECO:0000256" key="8">
    <source>
        <dbReference type="ARBA" id="ARBA00047848"/>
    </source>
</evidence>
<evidence type="ECO:0000256" key="9">
    <source>
        <dbReference type="RuleBase" id="RU361254"/>
    </source>
</evidence>
<dbReference type="UniPathway" id="UPA00121">
    <property type="reaction ID" value="UER00345"/>
</dbReference>
<dbReference type="PANTHER" id="PTHR21022">
    <property type="entry name" value="PREPHENATE DEHYDRATASE P PROTEIN"/>
    <property type="match status" value="1"/>
</dbReference>
<comment type="catalytic activity">
    <reaction evidence="8 9">
        <text>prephenate + H(+) = 3-phenylpyruvate + CO2 + H2O</text>
        <dbReference type="Rhea" id="RHEA:21648"/>
        <dbReference type="ChEBI" id="CHEBI:15377"/>
        <dbReference type="ChEBI" id="CHEBI:15378"/>
        <dbReference type="ChEBI" id="CHEBI:16526"/>
        <dbReference type="ChEBI" id="CHEBI:18005"/>
        <dbReference type="ChEBI" id="CHEBI:29934"/>
        <dbReference type="EC" id="4.2.1.51"/>
    </reaction>
</comment>
<evidence type="ECO:0000256" key="2">
    <source>
        <dbReference type="ARBA" id="ARBA00013147"/>
    </source>
</evidence>
<dbReference type="InterPro" id="IPR001086">
    <property type="entry name" value="Preph_deHydtase"/>
</dbReference>
<dbReference type="Gene3D" id="3.30.70.260">
    <property type="match status" value="1"/>
</dbReference>
<dbReference type="Proteomes" id="UP000596145">
    <property type="component" value="Chromosome"/>
</dbReference>
<evidence type="ECO:0000256" key="5">
    <source>
        <dbReference type="ARBA" id="ARBA00023141"/>
    </source>
</evidence>
<dbReference type="EMBL" id="CP066007">
    <property type="protein sequence ID" value="QQB46949.1"/>
    <property type="molecule type" value="Genomic_DNA"/>
</dbReference>
<dbReference type="NCBIfam" id="NF008865">
    <property type="entry name" value="PRK11898.1"/>
    <property type="match status" value="1"/>
</dbReference>
<dbReference type="RefSeq" id="WP_084036270.1">
    <property type="nucleotide sequence ID" value="NZ_CP066007.1"/>
</dbReference>
<organism evidence="12 13">
    <name type="scientific">Corynebacterium glucuronolyticum</name>
    <dbReference type="NCBI Taxonomy" id="39791"/>
    <lineage>
        <taxon>Bacteria</taxon>
        <taxon>Bacillati</taxon>
        <taxon>Actinomycetota</taxon>
        <taxon>Actinomycetes</taxon>
        <taxon>Mycobacteriales</taxon>
        <taxon>Corynebacteriaceae</taxon>
        <taxon>Corynebacterium</taxon>
    </lineage>
</organism>
<dbReference type="SUPFAM" id="SSF53850">
    <property type="entry name" value="Periplasmic binding protein-like II"/>
    <property type="match status" value="1"/>
</dbReference>
<reference evidence="12 13" key="1">
    <citation type="submission" date="2020-12" db="EMBL/GenBank/DDBJ databases">
        <title>FDA dAtabase for Regulatory Grade micrObial Sequences (FDA-ARGOS): Supporting development and validation of Infectious Disease Dx tests.</title>
        <authorList>
            <person name="Sproer C."/>
            <person name="Gronow S."/>
            <person name="Severitt S."/>
            <person name="Schroder I."/>
            <person name="Tallon L."/>
            <person name="Sadzewicz L."/>
            <person name="Zhao X."/>
            <person name="Boylan J."/>
            <person name="Ott S."/>
            <person name="Bowen H."/>
            <person name="Vavikolanu K."/>
            <person name="Mehta A."/>
            <person name="Aluvathingal J."/>
            <person name="Nadendla S."/>
            <person name="Lowell S."/>
            <person name="Myers T."/>
            <person name="Yan Y."/>
            <person name="Sichtig H."/>
        </authorList>
    </citation>
    <scope>NUCLEOTIDE SEQUENCE [LARGE SCALE GENOMIC DNA]</scope>
    <source>
        <strain evidence="12 13">FDAARGOS_1053</strain>
    </source>
</reference>
<dbReference type="InterPro" id="IPR018528">
    <property type="entry name" value="Preph_deHydtase_CS"/>
</dbReference>
<evidence type="ECO:0000256" key="4">
    <source>
        <dbReference type="ARBA" id="ARBA00022605"/>
    </source>
</evidence>
<dbReference type="Gene3D" id="3.40.190.10">
    <property type="entry name" value="Periplasmic binding protein-like II"/>
    <property type="match status" value="2"/>
</dbReference>
<accession>A0A7T4JVI0</accession>
<dbReference type="EC" id="4.2.1.51" evidence="2 9"/>
<dbReference type="CDD" id="cd04905">
    <property type="entry name" value="ACT_CM-PDT"/>
    <property type="match status" value="1"/>
</dbReference>
<dbReference type="PROSITE" id="PS51171">
    <property type="entry name" value="PREPHENATE_DEHYDR_3"/>
    <property type="match status" value="1"/>
</dbReference>
<proteinExistence type="predicted"/>
<evidence type="ECO:0000256" key="3">
    <source>
        <dbReference type="ARBA" id="ARBA00021872"/>
    </source>
</evidence>
<dbReference type="AlphaFoldDB" id="A0A7T4JVI0"/>
<feature type="domain" description="Prephenate dehydratase" evidence="10">
    <location>
        <begin position="3"/>
        <end position="174"/>
    </location>
</feature>
<evidence type="ECO:0000256" key="1">
    <source>
        <dbReference type="ARBA" id="ARBA00004741"/>
    </source>
</evidence>
<evidence type="ECO:0000256" key="6">
    <source>
        <dbReference type="ARBA" id="ARBA00023222"/>
    </source>
</evidence>
<gene>
    <name evidence="9 12" type="primary">pheA</name>
    <name evidence="12" type="ORF">I6I10_03245</name>
</gene>
<dbReference type="Pfam" id="PF00800">
    <property type="entry name" value="PDT"/>
    <property type="match status" value="1"/>
</dbReference>
<keyword evidence="4 9" id="KW-0028">Amino-acid biosynthesis</keyword>
<keyword evidence="5 9" id="KW-0057">Aromatic amino acid biosynthesis</keyword>
<dbReference type="Pfam" id="PF01842">
    <property type="entry name" value="ACT"/>
    <property type="match status" value="1"/>
</dbReference>
<dbReference type="InterPro" id="IPR002912">
    <property type="entry name" value="ACT_dom"/>
</dbReference>
<evidence type="ECO:0000256" key="7">
    <source>
        <dbReference type="ARBA" id="ARBA00023239"/>
    </source>
</evidence>
<keyword evidence="7 9" id="KW-0456">Lyase</keyword>
<dbReference type="InterPro" id="IPR045865">
    <property type="entry name" value="ACT-like_dom_sf"/>
</dbReference>
<dbReference type="FunFam" id="3.30.70.260:FF:000012">
    <property type="entry name" value="Prephenate dehydratase"/>
    <property type="match status" value="1"/>
</dbReference>
<dbReference type="PANTHER" id="PTHR21022:SF19">
    <property type="entry name" value="PREPHENATE DEHYDRATASE-RELATED"/>
    <property type="match status" value="1"/>
</dbReference>
<evidence type="ECO:0000313" key="12">
    <source>
        <dbReference type="EMBL" id="QQB46949.1"/>
    </source>
</evidence>
<dbReference type="PROSITE" id="PS51671">
    <property type="entry name" value="ACT"/>
    <property type="match status" value="1"/>
</dbReference>
<evidence type="ECO:0000259" key="10">
    <source>
        <dbReference type="PROSITE" id="PS51171"/>
    </source>
</evidence>
<evidence type="ECO:0000313" key="13">
    <source>
        <dbReference type="Proteomes" id="UP000596145"/>
    </source>
</evidence>
<dbReference type="GeneID" id="92761268"/>
<keyword evidence="6 9" id="KW-0584">Phenylalanine biosynthesis</keyword>
<dbReference type="GO" id="GO:0005737">
    <property type="term" value="C:cytoplasm"/>
    <property type="evidence" value="ECO:0007669"/>
    <property type="project" value="TreeGrafter"/>
</dbReference>
<dbReference type="SUPFAM" id="SSF55021">
    <property type="entry name" value="ACT-like"/>
    <property type="match status" value="1"/>
</dbReference>
<evidence type="ECO:0000259" key="11">
    <source>
        <dbReference type="PROSITE" id="PS51671"/>
    </source>
</evidence>
<name>A0A7T4JVI0_9CORY</name>
<comment type="pathway">
    <text evidence="1 9">Amino-acid biosynthesis; L-phenylalanine biosynthesis; phenylpyruvate from prephenate: step 1/1.</text>
</comment>
<sequence>MTTVSYLGPQGTFTEQAAHTLVPEGFQPHLVSSPADAIAAVSSGCADAAVVAVENSVDGAVTATFDALVGAGVTITAEVDLAISFTIAGTLPARRFATHPIAYQQVKNWVEAASPGVEFVPASSNAAAADMVATGEADACACPHPAAVSRGLPILATDVADHERARTRFLRVEKTAVAPPRRGITYRTSVAFTLPNKPGTLAHALTEFATRGVDLTRIESRPTKKALGTYVFYCDLIGHASSPSVAEALAAVRAHAENLEYLGSWPAAGDEMRDN</sequence>
<dbReference type="PROSITE" id="PS00858">
    <property type="entry name" value="PREPHENATE_DEHYDR_2"/>
    <property type="match status" value="1"/>
</dbReference>
<dbReference type="GO" id="GO:0009094">
    <property type="term" value="P:L-phenylalanine biosynthetic process"/>
    <property type="evidence" value="ECO:0007669"/>
    <property type="project" value="UniProtKB-UniPathway"/>
</dbReference>
<dbReference type="GO" id="GO:0004664">
    <property type="term" value="F:prephenate dehydratase activity"/>
    <property type="evidence" value="ECO:0007669"/>
    <property type="project" value="UniProtKB-UniRule"/>
</dbReference>
<feature type="domain" description="ACT" evidence="11">
    <location>
        <begin position="189"/>
        <end position="266"/>
    </location>
</feature>
<dbReference type="OrthoDB" id="9802281at2"/>